<evidence type="ECO:0000313" key="2">
    <source>
        <dbReference type="EMBL" id="QEO15596.1"/>
    </source>
</evidence>
<accession>A0A5C1YHA0</accession>
<dbReference type="Pfam" id="PF14338">
    <property type="entry name" value="Mrr_N"/>
    <property type="match status" value="1"/>
</dbReference>
<reference evidence="2 3" key="1">
    <citation type="submission" date="2019-09" db="EMBL/GenBank/DDBJ databases">
        <title>Genome sequencing of strain KACC 19306.</title>
        <authorList>
            <person name="Heo J."/>
            <person name="Kim S.-J."/>
            <person name="Kim J.-S."/>
            <person name="Hong S.-B."/>
            <person name="Kwon S.-W."/>
        </authorList>
    </citation>
    <scope>NUCLEOTIDE SEQUENCE [LARGE SCALE GENOMIC DNA]</scope>
    <source>
        <strain evidence="2 3">KACC 19306</strain>
    </source>
</reference>
<dbReference type="EMBL" id="CP043505">
    <property type="protein sequence ID" value="QEO15596.1"/>
    <property type="molecule type" value="Genomic_DNA"/>
</dbReference>
<evidence type="ECO:0000313" key="3">
    <source>
        <dbReference type="Proteomes" id="UP000324678"/>
    </source>
</evidence>
<dbReference type="AlphaFoldDB" id="A0A5C1YHA0"/>
<gene>
    <name evidence="2" type="ORF">FLP10_15035</name>
</gene>
<dbReference type="InterPro" id="IPR025745">
    <property type="entry name" value="Mrr-like_N_dom"/>
</dbReference>
<dbReference type="OrthoDB" id="4464809at2"/>
<protein>
    <recommendedName>
        <fullName evidence="1">Restriction system protein Mrr-like N-terminal domain-containing protein</fullName>
    </recommendedName>
</protein>
<keyword evidence="3" id="KW-1185">Reference proteome</keyword>
<proteinExistence type="predicted"/>
<evidence type="ECO:0000259" key="1">
    <source>
        <dbReference type="Pfam" id="PF14338"/>
    </source>
</evidence>
<name>A0A5C1YHA0_9MICO</name>
<dbReference type="RefSeq" id="WP_149161609.1">
    <property type="nucleotide sequence ID" value="NZ_CP043505.1"/>
</dbReference>
<feature type="domain" description="Restriction system protein Mrr-like N-terminal" evidence="1">
    <location>
        <begin position="10"/>
        <end position="89"/>
    </location>
</feature>
<dbReference type="Proteomes" id="UP000324678">
    <property type="component" value="Chromosome"/>
</dbReference>
<organism evidence="2 3">
    <name type="scientific">Agromyces intestinalis</name>
    <dbReference type="NCBI Taxonomy" id="2592652"/>
    <lineage>
        <taxon>Bacteria</taxon>
        <taxon>Bacillati</taxon>
        <taxon>Actinomycetota</taxon>
        <taxon>Actinomycetes</taxon>
        <taxon>Micrococcales</taxon>
        <taxon>Microbacteriaceae</taxon>
        <taxon>Agromyces</taxon>
    </lineage>
</organism>
<dbReference type="KEGG" id="ail:FLP10_15035"/>
<sequence>MLTSQTTLREWIIAVLSEMPDGAARRREVLAAIHIRYGHNLTADDLVSPQTRPHEPNWANRASFERATMVREGLLSPRSDGVWQLARQG</sequence>